<gene>
    <name evidence="1" type="ORF">IEZ26_01585</name>
</gene>
<keyword evidence="2" id="KW-1185">Reference proteome</keyword>
<comment type="caution">
    <text evidence="1">The sequence shown here is derived from an EMBL/GenBank/DDBJ whole genome shotgun (WGS) entry which is preliminary data.</text>
</comment>
<reference evidence="1 2" key="1">
    <citation type="submission" date="2020-09" db="EMBL/GenBank/DDBJ databases">
        <title>novel species in genus Nocardioides.</title>
        <authorList>
            <person name="Zhang G."/>
        </authorList>
    </citation>
    <scope>NUCLEOTIDE SEQUENCE [LARGE SCALE GENOMIC DNA]</scope>
    <source>
        <strain evidence="1 2">KCTC 39551</strain>
    </source>
</reference>
<accession>A0ABR8N554</accession>
<dbReference type="Proteomes" id="UP000618818">
    <property type="component" value="Unassembled WGS sequence"/>
</dbReference>
<proteinExistence type="predicted"/>
<name>A0ABR8N554_9ACTN</name>
<dbReference type="EMBL" id="JACXYZ010000001">
    <property type="protein sequence ID" value="MBD3923298.1"/>
    <property type="molecule type" value="Genomic_DNA"/>
</dbReference>
<evidence type="ECO:0008006" key="3">
    <source>
        <dbReference type="Google" id="ProtNLM"/>
    </source>
</evidence>
<organism evidence="1 2">
    <name type="scientific">Nocardioides cavernae</name>
    <dbReference type="NCBI Taxonomy" id="1921566"/>
    <lineage>
        <taxon>Bacteria</taxon>
        <taxon>Bacillati</taxon>
        <taxon>Actinomycetota</taxon>
        <taxon>Actinomycetes</taxon>
        <taxon>Propionibacteriales</taxon>
        <taxon>Nocardioidaceae</taxon>
        <taxon>Nocardioides</taxon>
    </lineage>
</organism>
<evidence type="ECO:0000313" key="1">
    <source>
        <dbReference type="EMBL" id="MBD3923298.1"/>
    </source>
</evidence>
<dbReference type="RefSeq" id="WP_191193184.1">
    <property type="nucleotide sequence ID" value="NZ_JACXYZ010000001.1"/>
</dbReference>
<protein>
    <recommendedName>
        <fullName evidence="3">ATP-binding protein</fullName>
    </recommendedName>
</protein>
<evidence type="ECO:0000313" key="2">
    <source>
        <dbReference type="Proteomes" id="UP000618818"/>
    </source>
</evidence>
<sequence length="1164" mass="127462">MTALIDLKAPRERFARSVNVERDSGSHAIDGYLPVGRAIDSVDRLATAMLGQGEVALSVTGPYGTGKSSLALWLDCLFAPSNYAGRKSAEAALTAAAPKVMESVAAARSKASAEQHGFVRAVVTAQREPIANTVLRALEHGLSRYSAPSNRRKALAELTNQVSQLRELVGSAGSIVETRQVRDLIRQASAVAPLLIIIDEFGKNLEAFVENPGNSDLFLLQELAEWTRSAPGRHPVALVTMQHMAFGDYAVGTSGVQRREWMKIQGRFEDIPFVDTPTQTRALIAAAFDAPQAELANSLSGWADTHSARLREIGLSDLAESPDILSRSWPLHPLALAVLPALCNRYGQNERTMFSFLASREPMSVGRFLQETTWETSQSLPAVGLDRLYDYFIDSASNMVGISADASRWIEIDTRIRDARDVTDDDRRLLKTIGVLNLTSTGGSLRASEHILEYADSNCDTSPEHLKKSLRRLIRQGLITYRDFADEYRVWQGSDFDIKTAVENARRRLRDMPDNEVLTAVLPLSPVVAARHSHQRGTLRAFERTWIDARAAVSPLTATDRGDGLVAYVVGGQFAGSVASGTRDKPIVLGEADSTRLADAAREVLALRELLTSEEVAPHDWVVRKELNERLVVSLVETKRQFEAAYGPLADVSWSWVNSEHSRRKRLYGSLPAVASVIADQSYSSALPLRNDLINRHELSSQAAKARREVAEIMQARQHLPALGLEGFGPDRTLYLSLLSEFGIHQQRGGQWMFASPEKSNPAYPVWDAFVAELRQATGARLNVGSLFESLSLPPFGLRAGVAPLVLIAVLCAHSDEFAMYEHGTFRPRLGADLVERLLRNPGNFEVKCFGTRSKPRREFIEAVAQALDPTRDGRPASVVSVVSSMVAQLNMLTQYAKKTKRLSEHAMAVRLAILEATEPDELLFGRLPTAVAAAPVGARDEREIAELEALARSIASSLGELSAARARLSDSLASSLAVELKVVGDPQEALSVRSQQVHEKILDPRLKGLSTALQADMDGPEWLDYVAMQVVGSPPDSWGDDEAERFHMSIRDLGMAFLRIEALTADMRAGSGDFEALRIAVNSSRGGDLVRLVQLDDQRADVVAAALEPAMLKLINTGVSETEAREWILAHLLEAELSTARDQADVRLATYGEGKTQSEERHA</sequence>